<dbReference type="GO" id="GO:0005829">
    <property type="term" value="C:cytosol"/>
    <property type="evidence" value="ECO:0007669"/>
    <property type="project" value="TreeGrafter"/>
</dbReference>
<dbReference type="InterPro" id="IPR022521">
    <property type="entry name" value="Rv3660c"/>
</dbReference>
<dbReference type="AlphaFoldDB" id="A0A4R0KAW3"/>
<dbReference type="InterPro" id="IPR059050">
    <property type="entry name" value="Rv3660c_N"/>
</dbReference>
<name>A0A4R0KAW3_9ACTN</name>
<dbReference type="PANTHER" id="PTHR43384">
    <property type="entry name" value="SEPTUM SITE-DETERMINING PROTEIN MIND HOMOLOG, CHLOROPLASTIC-RELATED"/>
    <property type="match status" value="1"/>
</dbReference>
<dbReference type="GO" id="GO:0051782">
    <property type="term" value="P:negative regulation of cell division"/>
    <property type="evidence" value="ECO:0007669"/>
    <property type="project" value="TreeGrafter"/>
</dbReference>
<dbReference type="EMBL" id="SJKD01000001">
    <property type="protein sequence ID" value="TCC52445.1"/>
    <property type="molecule type" value="Genomic_DNA"/>
</dbReference>
<dbReference type="InterPro" id="IPR050625">
    <property type="entry name" value="ParA/MinD_ATPase"/>
</dbReference>
<evidence type="ECO:0000313" key="2">
    <source>
        <dbReference type="EMBL" id="TCC52445.1"/>
    </source>
</evidence>
<dbReference type="InterPro" id="IPR027417">
    <property type="entry name" value="P-loop_NTPase"/>
</dbReference>
<dbReference type="Gene3D" id="3.40.50.300">
    <property type="entry name" value="P-loop containing nucleotide triphosphate hydrolases"/>
    <property type="match status" value="1"/>
</dbReference>
<protein>
    <recommendedName>
        <fullName evidence="1">Rv3660c-like CheY-like N-terminal domain-containing protein</fullName>
    </recommendedName>
</protein>
<evidence type="ECO:0000313" key="3">
    <source>
        <dbReference type="Proteomes" id="UP000293342"/>
    </source>
</evidence>
<organism evidence="2 3">
    <name type="scientific">Kribbella capetownensis</name>
    <dbReference type="NCBI Taxonomy" id="1572659"/>
    <lineage>
        <taxon>Bacteria</taxon>
        <taxon>Bacillati</taxon>
        <taxon>Actinomycetota</taxon>
        <taxon>Actinomycetes</taxon>
        <taxon>Propionibacteriales</taxon>
        <taxon>Kribbellaceae</taxon>
        <taxon>Kribbella</taxon>
    </lineage>
</organism>
<dbReference type="Pfam" id="PF26563">
    <property type="entry name" value="Rv3660c_N"/>
    <property type="match status" value="1"/>
</dbReference>
<dbReference type="GO" id="GO:0005524">
    <property type="term" value="F:ATP binding"/>
    <property type="evidence" value="ECO:0007669"/>
    <property type="project" value="TreeGrafter"/>
</dbReference>
<proteinExistence type="predicted"/>
<accession>A0A4R0KAW3</accession>
<dbReference type="NCBIfam" id="TIGR03815">
    <property type="entry name" value="CpaE_hom_Actino"/>
    <property type="match status" value="1"/>
</dbReference>
<keyword evidence="3" id="KW-1185">Reference proteome</keyword>
<dbReference type="GO" id="GO:0016887">
    <property type="term" value="F:ATP hydrolysis activity"/>
    <property type="evidence" value="ECO:0007669"/>
    <property type="project" value="TreeGrafter"/>
</dbReference>
<comment type="caution">
    <text evidence="2">The sequence shown here is derived from an EMBL/GenBank/DDBJ whole genome shotgun (WGS) entry which is preliminary data.</text>
</comment>
<dbReference type="OrthoDB" id="3252838at2"/>
<dbReference type="RefSeq" id="WP_131511190.1">
    <property type="nucleotide sequence ID" value="NZ_SJKD01000001.1"/>
</dbReference>
<feature type="domain" description="Rv3660c-like CheY-like N-terminal" evidence="1">
    <location>
        <begin position="14"/>
        <end position="119"/>
    </location>
</feature>
<sequence>MDTPSVPTSVLMATTNEMLLDDLLRLAAAASITPLVEHDLHGLRRSWQSCALVVVGRDLAELLAHKQPDHRQGVVVVGSALDGDELFRCAFEIGADAVFRLPADEPALAGKLADTLDGGVRTALTLAFVGGCGGAGATTLASAVAVFGNRRGFRTMLIDGDPLGGGIELALGIERDDGDRWPKLLNASGRISAAALRSALPTVDGLAVLSWDQSDVTVLPPETMSSVLGAAQRSSDLVVVDLPRRADPAVEEGFIRAAATLLVVPRDVRSVAAAKRLVGPLRVVAGDLRVVTRESQVNGLSATDVASHLSLPLATDLRRERDLGAAMDQGRFDPRPRGPLARAAAALLDLFGLPEAAAA</sequence>
<reference evidence="2 3" key="1">
    <citation type="submission" date="2019-02" db="EMBL/GenBank/DDBJ databases">
        <title>Kribbella capetownensis sp. nov. and Kribbella speibonae sp. nov., isolated from soil.</title>
        <authorList>
            <person name="Curtis S.M."/>
            <person name="Norton I."/>
            <person name="Everest G.J."/>
            <person name="Meyers P.R."/>
        </authorList>
    </citation>
    <scope>NUCLEOTIDE SEQUENCE [LARGE SCALE GENOMIC DNA]</scope>
    <source>
        <strain evidence="2 3">YM53</strain>
    </source>
</reference>
<dbReference type="Proteomes" id="UP000293342">
    <property type="component" value="Unassembled WGS sequence"/>
</dbReference>
<evidence type="ECO:0000259" key="1">
    <source>
        <dbReference type="Pfam" id="PF26563"/>
    </source>
</evidence>
<gene>
    <name evidence="2" type="ORF">E0H75_01335</name>
</gene>
<dbReference type="SUPFAM" id="SSF52540">
    <property type="entry name" value="P-loop containing nucleoside triphosphate hydrolases"/>
    <property type="match status" value="1"/>
</dbReference>
<dbReference type="PANTHER" id="PTHR43384:SF11">
    <property type="entry name" value="SEPTUM SITE DETERMINING PROTEIN"/>
    <property type="match status" value="1"/>
</dbReference>
<dbReference type="GO" id="GO:0009898">
    <property type="term" value="C:cytoplasmic side of plasma membrane"/>
    <property type="evidence" value="ECO:0007669"/>
    <property type="project" value="TreeGrafter"/>
</dbReference>